<name>G7E6V8_MIXOS</name>
<dbReference type="AlphaFoldDB" id="G7E6V8"/>
<dbReference type="InParanoid" id="G7E6V8"/>
<evidence type="ECO:0000313" key="2">
    <source>
        <dbReference type="EMBL" id="GAA98568.1"/>
    </source>
</evidence>
<protein>
    <submittedName>
        <fullName evidence="2">Uncharacterized protein</fullName>
    </submittedName>
</protein>
<proteinExistence type="predicted"/>
<sequence length="220" mass="24402">MHCHIAPYLVLRNSRSSPSQTSTNKMKPTLPALSLVAWIASVNALADGSHLFNEMFVSKLRVIVTEAGSRLSRKSFTLIMPDMFWRRREVSFLLSVNSSSQPLTVAPPLVLAPKRSLPSRVSSDRRGQRQKLTRTPVSTNPAISSVIRGIRYAHFVMTIDFFIDADKVAYNVPTFTVDGDAIVASFVNVYVDFLSADGSSTDNANRLLYVDEEKAVWHAA</sequence>
<reference evidence="2 3" key="2">
    <citation type="journal article" date="2012" name="Open Biol.">
        <title>Characteristics of nucleosomes and linker DNA regions on the genome of the basidiomycete Mixia osmundae revealed by mono- and dinucleosome mapping.</title>
        <authorList>
            <person name="Nishida H."/>
            <person name="Kondo S."/>
            <person name="Matsumoto T."/>
            <person name="Suzuki Y."/>
            <person name="Yoshikawa H."/>
            <person name="Taylor T.D."/>
            <person name="Sugiyama J."/>
        </authorList>
    </citation>
    <scope>NUCLEOTIDE SEQUENCE [LARGE SCALE GENOMIC DNA]</scope>
    <source>
        <strain evidence="3">CBS 9802 / IAM 14324 / JCM 22182 / KY 12970</strain>
    </source>
</reference>
<organism evidence="2 3">
    <name type="scientific">Mixia osmundae (strain CBS 9802 / IAM 14324 / JCM 22182 / KY 12970)</name>
    <dbReference type="NCBI Taxonomy" id="764103"/>
    <lineage>
        <taxon>Eukaryota</taxon>
        <taxon>Fungi</taxon>
        <taxon>Dikarya</taxon>
        <taxon>Basidiomycota</taxon>
        <taxon>Pucciniomycotina</taxon>
        <taxon>Mixiomycetes</taxon>
        <taxon>Mixiales</taxon>
        <taxon>Mixiaceae</taxon>
        <taxon>Mixia</taxon>
    </lineage>
</organism>
<keyword evidence="3" id="KW-1185">Reference proteome</keyword>
<feature type="region of interest" description="Disordered" evidence="1">
    <location>
        <begin position="116"/>
        <end position="135"/>
    </location>
</feature>
<comment type="caution">
    <text evidence="2">The sequence shown here is derived from an EMBL/GenBank/DDBJ whole genome shotgun (WGS) entry which is preliminary data.</text>
</comment>
<dbReference type="Proteomes" id="UP000009131">
    <property type="component" value="Unassembled WGS sequence"/>
</dbReference>
<accession>G7E6V8</accession>
<gene>
    <name evidence="2" type="primary">Mo05255</name>
    <name evidence="2" type="ORF">E5Q_05255</name>
</gene>
<evidence type="ECO:0000256" key="1">
    <source>
        <dbReference type="SAM" id="MobiDB-lite"/>
    </source>
</evidence>
<dbReference type="HOGENOM" id="CLU_1256315_0_0_1"/>
<evidence type="ECO:0000313" key="3">
    <source>
        <dbReference type="Proteomes" id="UP000009131"/>
    </source>
</evidence>
<reference evidence="2 3" key="1">
    <citation type="journal article" date="2011" name="J. Gen. Appl. Microbiol.">
        <title>Draft genome sequencing of the enigmatic basidiomycete Mixia osmundae.</title>
        <authorList>
            <person name="Nishida H."/>
            <person name="Nagatsuka Y."/>
            <person name="Sugiyama J."/>
        </authorList>
    </citation>
    <scope>NUCLEOTIDE SEQUENCE [LARGE SCALE GENOMIC DNA]</scope>
    <source>
        <strain evidence="3">CBS 9802 / IAM 14324 / JCM 22182 / KY 12970</strain>
    </source>
</reference>
<dbReference type="RefSeq" id="XP_014567617.1">
    <property type="nucleotide sequence ID" value="XM_014712131.1"/>
</dbReference>
<dbReference type="EMBL" id="BABT02000153">
    <property type="protein sequence ID" value="GAA98568.1"/>
    <property type="molecule type" value="Genomic_DNA"/>
</dbReference>